<name>A0A108T351_9BACE</name>
<gene>
    <name evidence="1" type="ORF">F2Y81_24960</name>
    <name evidence="2" type="ORF">RO785_13025</name>
</gene>
<dbReference type="SUPFAM" id="SSF103370">
    <property type="entry name" value="NinB"/>
    <property type="match status" value="1"/>
</dbReference>
<evidence type="ECO:0000313" key="1">
    <source>
        <dbReference type="EMBL" id="KAA5412733.1"/>
    </source>
</evidence>
<organism evidence="1 3">
    <name type="scientific">Bacteroides cellulosilyticus</name>
    <dbReference type="NCBI Taxonomy" id="246787"/>
    <lineage>
        <taxon>Bacteria</taxon>
        <taxon>Pseudomonadati</taxon>
        <taxon>Bacteroidota</taxon>
        <taxon>Bacteroidia</taxon>
        <taxon>Bacteroidales</taxon>
        <taxon>Bacteroidaceae</taxon>
        <taxon>Bacteroides</taxon>
    </lineage>
</organism>
<proteinExistence type="predicted"/>
<dbReference type="RefSeq" id="WP_060408463.1">
    <property type="nucleotide sequence ID" value="NZ_CABMLT010000027.1"/>
</dbReference>
<dbReference type="Gene3D" id="1.10.3790.10">
    <property type="entry name" value="NinB"/>
    <property type="match status" value="1"/>
</dbReference>
<dbReference type="Proteomes" id="UP000448877">
    <property type="component" value="Unassembled WGS sequence"/>
</dbReference>
<evidence type="ECO:0000313" key="2">
    <source>
        <dbReference type="EMBL" id="MDT4511893.1"/>
    </source>
</evidence>
<protein>
    <submittedName>
        <fullName evidence="1">Uncharacterized protein</fullName>
    </submittedName>
</protein>
<dbReference type="Proteomes" id="UP001266995">
    <property type="component" value="Unassembled WGS sequence"/>
</dbReference>
<reference evidence="1 3" key="1">
    <citation type="journal article" date="2019" name="Nat. Med.">
        <title>A library of human gut bacterial isolates paired with longitudinal multiomics data enables mechanistic microbiome research.</title>
        <authorList>
            <person name="Poyet M."/>
            <person name="Groussin M."/>
            <person name="Gibbons S.M."/>
            <person name="Avila-Pacheco J."/>
            <person name="Jiang X."/>
            <person name="Kearney S.M."/>
            <person name="Perrotta A.R."/>
            <person name="Berdy B."/>
            <person name="Zhao S."/>
            <person name="Lieberman T.D."/>
            <person name="Swanson P.K."/>
            <person name="Smith M."/>
            <person name="Roesemann S."/>
            <person name="Alexander J.E."/>
            <person name="Rich S.A."/>
            <person name="Livny J."/>
            <person name="Vlamakis H."/>
            <person name="Clish C."/>
            <person name="Bullock K."/>
            <person name="Deik A."/>
            <person name="Scott J."/>
            <person name="Pierce K.A."/>
            <person name="Xavier R.J."/>
            <person name="Alm E.J."/>
        </authorList>
    </citation>
    <scope>NUCLEOTIDE SEQUENCE [LARGE SCALE GENOMIC DNA]</scope>
    <source>
        <strain evidence="1 3">BIOML-A6</strain>
    </source>
</reference>
<dbReference type="EMBL" id="VVYV01000063">
    <property type="protein sequence ID" value="KAA5412733.1"/>
    <property type="molecule type" value="Genomic_DNA"/>
</dbReference>
<dbReference type="AlphaFoldDB" id="A0A108T351"/>
<evidence type="ECO:0000313" key="3">
    <source>
        <dbReference type="Proteomes" id="UP000448877"/>
    </source>
</evidence>
<reference evidence="2" key="2">
    <citation type="submission" date="2023-08" db="EMBL/GenBank/DDBJ databases">
        <title>Reintroducing virulent viruses to syntetic microbiomes.</title>
        <authorList>
            <person name="Wilde J."/>
            <person name="Boyes R."/>
            <person name="Robinson A.V."/>
            <person name="Daisley B.A."/>
            <person name="Allen-Vercoe E."/>
        </authorList>
    </citation>
    <scope>NUCLEOTIDE SEQUENCE</scope>
    <source>
        <strain evidence="2">225I_12FAA</strain>
    </source>
</reference>
<dbReference type="GeneID" id="66308491"/>
<dbReference type="InterPro" id="IPR036619">
    <property type="entry name" value="NinB_sf"/>
</dbReference>
<dbReference type="EMBL" id="JAVSNH010000001">
    <property type="protein sequence ID" value="MDT4511893.1"/>
    <property type="molecule type" value="Genomic_DNA"/>
</dbReference>
<sequence length="140" mass="16423">MAEEAILTKHDGEVKMSKDFDYLCSKLRNGRYKLSIVRCSEKRTISQNDLMWMWFGCIEDETGTPKNDIYLYYCKKFLSRLALVHGEEVMIYDTSSKLNTKQMSDFMTKIQVDAVMELGINLPLPIDRFYESFVGEYGRR</sequence>
<comment type="caution">
    <text evidence="1">The sequence shown here is derived from an EMBL/GenBank/DDBJ whole genome shotgun (WGS) entry which is preliminary data.</text>
</comment>
<accession>A0A108T351</accession>